<evidence type="ECO:0000313" key="2">
    <source>
        <dbReference type="EMBL" id="ADX87452.1"/>
    </source>
</evidence>
<proteinExistence type="predicted"/>
<name>F1D008_9CAUD</name>
<sequence length="28" mass="3219">MKEAHLWVILTAISLITFLTSTAYMYSN</sequence>
<dbReference type="Proteomes" id="UP000007496">
    <property type="component" value="Segment"/>
</dbReference>
<feature type="transmembrane region" description="Helical" evidence="1">
    <location>
        <begin position="6"/>
        <end position="26"/>
    </location>
</feature>
<evidence type="ECO:0000256" key="1">
    <source>
        <dbReference type="SAM" id="Phobius"/>
    </source>
</evidence>
<gene>
    <name evidence="2" type="primary">orf12</name>
</gene>
<evidence type="ECO:0000313" key="3">
    <source>
        <dbReference type="Proteomes" id="UP000007496"/>
    </source>
</evidence>
<dbReference type="GeneID" id="10228794"/>
<keyword evidence="1" id="KW-0472">Membrane</keyword>
<protein>
    <submittedName>
        <fullName evidence="2">Uncharacterized protein orf12</fullName>
    </submittedName>
</protein>
<keyword evidence="1" id="KW-1133">Transmembrane helix</keyword>
<dbReference type="KEGG" id="vg:10228794"/>
<accession>F1D008</accession>
<keyword evidence="1" id="KW-0812">Transmembrane</keyword>
<organism evidence="2 3">
    <name type="scientific">Vibrio phage ICP3</name>
    <dbReference type="NCBI Taxonomy" id="979535"/>
    <lineage>
        <taxon>Viruses</taxon>
        <taxon>Duplodnaviria</taxon>
        <taxon>Heunggongvirae</taxon>
        <taxon>Uroviricota</taxon>
        <taxon>Caudoviricetes</taxon>
        <taxon>Autographivirales</taxon>
        <taxon>Autotranscriptaviridae</taxon>
        <taxon>Studiervirinae</taxon>
        <taxon>Chatterjeevirus</taxon>
        <taxon>Chatterjeevirus ICP3</taxon>
    </lineage>
</organism>
<keyword evidence="3" id="KW-1185">Reference proteome</keyword>
<dbReference type="RefSeq" id="YP_004251255.1">
    <property type="nucleotide sequence ID" value="NC_015159.1"/>
</dbReference>
<dbReference type="EMBL" id="HQ641340">
    <property type="protein sequence ID" value="ADX87452.1"/>
    <property type="molecule type" value="Genomic_DNA"/>
</dbReference>
<reference evidence="2 3" key="1">
    <citation type="journal article" date="2011" name="MBio">
        <title>Evidence of a dominant lineage of Vibrio cholerae-specific lytic bacteriophages shed by cholera patients over a 10-year period in Dhaka, Bangladesh.</title>
        <authorList>
            <person name="Seed K.D."/>
            <person name="Bodi K.L."/>
            <person name="Kropinski A.M."/>
            <person name="Ackermann H.W."/>
            <person name="Calderwood S.B."/>
            <person name="Qadri F."/>
            <person name="Camilli A."/>
        </authorList>
    </citation>
    <scope>NUCLEOTIDE SEQUENCE [LARGE SCALE GENOMIC DNA]</scope>
</reference>